<dbReference type="Proteomes" id="UP001258017">
    <property type="component" value="Unassembled WGS sequence"/>
</dbReference>
<organism evidence="1 2">
    <name type="scientific">Odynerus spinipes</name>
    <dbReference type="NCBI Taxonomy" id="1348599"/>
    <lineage>
        <taxon>Eukaryota</taxon>
        <taxon>Metazoa</taxon>
        <taxon>Ecdysozoa</taxon>
        <taxon>Arthropoda</taxon>
        <taxon>Hexapoda</taxon>
        <taxon>Insecta</taxon>
        <taxon>Pterygota</taxon>
        <taxon>Neoptera</taxon>
        <taxon>Endopterygota</taxon>
        <taxon>Hymenoptera</taxon>
        <taxon>Apocrita</taxon>
        <taxon>Aculeata</taxon>
        <taxon>Vespoidea</taxon>
        <taxon>Vespidae</taxon>
        <taxon>Eumeninae</taxon>
        <taxon>Odynerus</taxon>
    </lineage>
</organism>
<dbReference type="AlphaFoldDB" id="A0AAD9VVM3"/>
<dbReference type="EMBL" id="JAIFRP010000006">
    <property type="protein sequence ID" value="KAK2587807.1"/>
    <property type="molecule type" value="Genomic_DNA"/>
</dbReference>
<keyword evidence="2" id="KW-1185">Reference proteome</keyword>
<sequence length="72" mass="7698">MERVSSDLQDSGVACATEKPGELPRTRLQGLKSAGCVPTFLNSNVGCLHSGITSLMDGLAVYKARSKPLDRY</sequence>
<accession>A0AAD9VVM3</accession>
<name>A0AAD9VVM3_9HYME</name>
<proteinExistence type="predicted"/>
<gene>
    <name evidence="1" type="ORF">KPH14_003909</name>
</gene>
<comment type="caution">
    <text evidence="1">The sequence shown here is derived from an EMBL/GenBank/DDBJ whole genome shotgun (WGS) entry which is preliminary data.</text>
</comment>
<protein>
    <submittedName>
        <fullName evidence="1">Uncharacterized protein</fullName>
    </submittedName>
</protein>
<evidence type="ECO:0000313" key="2">
    <source>
        <dbReference type="Proteomes" id="UP001258017"/>
    </source>
</evidence>
<reference evidence="1" key="1">
    <citation type="submission" date="2021-08" db="EMBL/GenBank/DDBJ databases">
        <authorList>
            <person name="Misof B."/>
            <person name="Oliver O."/>
            <person name="Podsiadlowski L."/>
            <person name="Donath A."/>
            <person name="Peters R."/>
            <person name="Mayer C."/>
            <person name="Rust J."/>
            <person name="Gunkel S."/>
            <person name="Lesny P."/>
            <person name="Martin S."/>
            <person name="Oeyen J.P."/>
            <person name="Petersen M."/>
            <person name="Panagiotis P."/>
            <person name="Wilbrandt J."/>
            <person name="Tanja T."/>
        </authorList>
    </citation>
    <scope>NUCLEOTIDE SEQUENCE</scope>
    <source>
        <strain evidence="1">GBR_01_08_01A</strain>
        <tissue evidence="1">Thorax + abdomen</tissue>
    </source>
</reference>
<reference evidence="1" key="2">
    <citation type="journal article" date="2023" name="Commun. Biol.">
        <title>Intrasexual cuticular hydrocarbon dimorphism in a wasp sheds light on hydrocarbon biosynthesis genes in Hymenoptera.</title>
        <authorList>
            <person name="Moris V.C."/>
            <person name="Podsiadlowski L."/>
            <person name="Martin S."/>
            <person name="Oeyen J.P."/>
            <person name="Donath A."/>
            <person name="Petersen M."/>
            <person name="Wilbrandt J."/>
            <person name="Misof B."/>
            <person name="Liedtke D."/>
            <person name="Thamm M."/>
            <person name="Scheiner R."/>
            <person name="Schmitt T."/>
            <person name="Niehuis O."/>
        </authorList>
    </citation>
    <scope>NUCLEOTIDE SEQUENCE</scope>
    <source>
        <strain evidence="1">GBR_01_08_01A</strain>
    </source>
</reference>
<evidence type="ECO:0000313" key="1">
    <source>
        <dbReference type="EMBL" id="KAK2587807.1"/>
    </source>
</evidence>